<sequence length="147" mass="16106">MGFERINNLIKDWGNQALHKAKNEGRSKGIRHRSGSPSESDSLEAMTISYKKRAADMITAVVFNLKRSLFYVRAGAGRGYGGAKGSTWTNAAGERKRTDPSSLGKAGSTPRVEKDFLKDVEESSQAMIDQVALATMDEIFNQAFNSD</sequence>
<dbReference type="AlphaFoldDB" id="A0A1T5PBJ7"/>
<feature type="region of interest" description="Disordered" evidence="1">
    <location>
        <begin position="76"/>
        <end position="113"/>
    </location>
</feature>
<feature type="region of interest" description="Disordered" evidence="1">
    <location>
        <begin position="22"/>
        <end position="43"/>
    </location>
</feature>
<keyword evidence="3" id="KW-1185">Reference proteome</keyword>
<proteinExistence type="predicted"/>
<reference evidence="2 3" key="1">
    <citation type="submission" date="2017-02" db="EMBL/GenBank/DDBJ databases">
        <authorList>
            <person name="Peterson S.W."/>
        </authorList>
    </citation>
    <scope>NUCLEOTIDE SEQUENCE [LARGE SCALE GENOMIC DNA]</scope>
    <source>
        <strain evidence="2 3">DSM 18108</strain>
    </source>
</reference>
<accession>A0A1T5PBJ7</accession>
<dbReference type="STRING" id="393003.SAMN05660461_6001"/>
<evidence type="ECO:0000313" key="3">
    <source>
        <dbReference type="Proteomes" id="UP000190166"/>
    </source>
</evidence>
<protein>
    <submittedName>
        <fullName evidence="2">Uncharacterized protein</fullName>
    </submittedName>
</protein>
<evidence type="ECO:0000256" key="1">
    <source>
        <dbReference type="SAM" id="MobiDB-lite"/>
    </source>
</evidence>
<dbReference type="Proteomes" id="UP000190166">
    <property type="component" value="Unassembled WGS sequence"/>
</dbReference>
<organism evidence="2 3">
    <name type="scientific">Chitinophaga ginsengisegetis</name>
    <dbReference type="NCBI Taxonomy" id="393003"/>
    <lineage>
        <taxon>Bacteria</taxon>
        <taxon>Pseudomonadati</taxon>
        <taxon>Bacteroidota</taxon>
        <taxon>Chitinophagia</taxon>
        <taxon>Chitinophagales</taxon>
        <taxon>Chitinophagaceae</taxon>
        <taxon>Chitinophaga</taxon>
    </lineage>
</organism>
<name>A0A1T5PBJ7_9BACT</name>
<dbReference type="EMBL" id="FUZZ01000006">
    <property type="protein sequence ID" value="SKD10101.1"/>
    <property type="molecule type" value="Genomic_DNA"/>
</dbReference>
<dbReference type="RefSeq" id="WP_079473262.1">
    <property type="nucleotide sequence ID" value="NZ_FUZZ01000006.1"/>
</dbReference>
<gene>
    <name evidence="2" type="ORF">SAMN05660461_6001</name>
</gene>
<evidence type="ECO:0000313" key="2">
    <source>
        <dbReference type="EMBL" id="SKD10101.1"/>
    </source>
</evidence>